<gene>
    <name evidence="3" type="ORF">HMPREF3186_00069</name>
</gene>
<dbReference type="STRING" id="1379.HMPREF3186_00069"/>
<name>A0A134A8Y8_9BACL</name>
<feature type="region of interest" description="Disordered" evidence="1">
    <location>
        <begin position="35"/>
        <end position="89"/>
    </location>
</feature>
<protein>
    <recommendedName>
        <fullName evidence="5">Sarcalumenin</fullName>
    </recommendedName>
</protein>
<accession>A0A134A8Y8</accession>
<evidence type="ECO:0000256" key="2">
    <source>
        <dbReference type="SAM" id="Phobius"/>
    </source>
</evidence>
<comment type="caution">
    <text evidence="3">The sequence shown here is derived from an EMBL/GenBank/DDBJ whole genome shotgun (WGS) entry which is preliminary data.</text>
</comment>
<feature type="compositionally biased region" description="Basic and acidic residues" evidence="1">
    <location>
        <begin position="35"/>
        <end position="62"/>
    </location>
</feature>
<reference evidence="4" key="1">
    <citation type="submission" date="2016-01" db="EMBL/GenBank/DDBJ databases">
        <authorList>
            <person name="Mitreva M."/>
            <person name="Pepin K.H."/>
            <person name="Mihindukulasuriya K.A."/>
            <person name="Fulton R."/>
            <person name="Fronick C."/>
            <person name="O'Laughlin M."/>
            <person name="Miner T."/>
            <person name="Herter B."/>
            <person name="Rosa B.A."/>
            <person name="Cordes M."/>
            <person name="Tomlinson C."/>
            <person name="Wollam A."/>
            <person name="Palsikar V.B."/>
            <person name="Mardis E.R."/>
            <person name="Wilson R.K."/>
        </authorList>
    </citation>
    <scope>NUCLEOTIDE SEQUENCE [LARGE SCALE GENOMIC DNA]</scope>
    <source>
        <strain evidence="4">DNF01167</strain>
    </source>
</reference>
<evidence type="ECO:0000256" key="1">
    <source>
        <dbReference type="SAM" id="MobiDB-lite"/>
    </source>
</evidence>
<dbReference type="Proteomes" id="UP000070355">
    <property type="component" value="Unassembled WGS sequence"/>
</dbReference>
<evidence type="ECO:0000313" key="4">
    <source>
        <dbReference type="Proteomes" id="UP000070355"/>
    </source>
</evidence>
<keyword evidence="2" id="KW-1133">Transmembrane helix</keyword>
<sequence>MKKTRFTKTLFYGICSFVIAAIIFLAIGYFGKEESVQKNDSSQSDKKQEQVSKPKDSKENKVDNSNNQSVKQQEENKIENKNINSVGNIVTQNENRNLIKDTGEEVLKTPNQQDYKGKKLSDSEGVGTTGKIFKSQKEALDFGRKEVRRLVNEDKKPRQFSISKVTAEDGSLVGWTVDIFEDNDMEKVVSNPSATEENKE</sequence>
<evidence type="ECO:0000313" key="3">
    <source>
        <dbReference type="EMBL" id="KXB64185.1"/>
    </source>
</evidence>
<dbReference type="OrthoDB" id="2991338at2"/>
<keyword evidence="2" id="KW-0472">Membrane</keyword>
<dbReference type="RefSeq" id="WP_060913401.1">
    <property type="nucleotide sequence ID" value="NZ_KQ959917.1"/>
</dbReference>
<organism evidence="3 4">
    <name type="scientific">Gemella haemolysans</name>
    <dbReference type="NCBI Taxonomy" id="1379"/>
    <lineage>
        <taxon>Bacteria</taxon>
        <taxon>Bacillati</taxon>
        <taxon>Bacillota</taxon>
        <taxon>Bacilli</taxon>
        <taxon>Bacillales</taxon>
        <taxon>Gemellaceae</taxon>
        <taxon>Gemella</taxon>
    </lineage>
</organism>
<proteinExistence type="predicted"/>
<dbReference type="PATRIC" id="fig|1379.3.peg.70"/>
<dbReference type="AlphaFoldDB" id="A0A134A8Y8"/>
<dbReference type="EMBL" id="LSDC01000006">
    <property type="protein sequence ID" value="KXB64185.1"/>
    <property type="molecule type" value="Genomic_DNA"/>
</dbReference>
<feature type="transmembrane region" description="Helical" evidence="2">
    <location>
        <begin position="9"/>
        <end position="31"/>
    </location>
</feature>
<keyword evidence="2" id="KW-0812">Transmembrane</keyword>
<evidence type="ECO:0008006" key="5">
    <source>
        <dbReference type="Google" id="ProtNLM"/>
    </source>
</evidence>